<evidence type="ECO:0000259" key="7">
    <source>
        <dbReference type="Pfam" id="PF13190"/>
    </source>
</evidence>
<reference evidence="8 9" key="1">
    <citation type="journal article" date="2019" name="Int. J. Syst. Evol. Microbiol.">
        <title>The Global Catalogue of Microorganisms (GCM) 10K type strain sequencing project: providing services to taxonomists for standard genome sequencing and annotation.</title>
        <authorList>
            <consortium name="The Broad Institute Genomics Platform"/>
            <consortium name="The Broad Institute Genome Sequencing Center for Infectious Disease"/>
            <person name="Wu L."/>
            <person name="Ma J."/>
        </authorList>
    </citation>
    <scope>NUCLEOTIDE SEQUENCE [LARGE SCALE GENOMIC DNA]</scope>
    <source>
        <strain evidence="8 9">JCM 19585</strain>
    </source>
</reference>
<evidence type="ECO:0000256" key="6">
    <source>
        <dbReference type="SAM" id="Phobius"/>
    </source>
</evidence>
<comment type="subcellular location">
    <subcellularLocation>
        <location evidence="1">Cell membrane</location>
    </subcellularLocation>
</comment>
<keyword evidence="9" id="KW-1185">Reference proteome</keyword>
<evidence type="ECO:0000313" key="8">
    <source>
        <dbReference type="EMBL" id="GGL37744.1"/>
    </source>
</evidence>
<dbReference type="InterPro" id="IPR025937">
    <property type="entry name" value="PDGLE_dom"/>
</dbReference>
<evidence type="ECO:0000256" key="5">
    <source>
        <dbReference type="ARBA" id="ARBA00023136"/>
    </source>
</evidence>
<name>A0A830EWJ3_9EURY</name>
<keyword evidence="5 6" id="KW-0472">Membrane</keyword>
<dbReference type="RefSeq" id="WP_188883765.1">
    <property type="nucleotide sequence ID" value="NZ_BMPF01000003.1"/>
</dbReference>
<evidence type="ECO:0000256" key="4">
    <source>
        <dbReference type="ARBA" id="ARBA00022989"/>
    </source>
</evidence>
<proteinExistence type="predicted"/>
<keyword evidence="4 6" id="KW-1133">Transmembrane helix</keyword>
<dbReference type="Pfam" id="PF13190">
    <property type="entry name" value="PDGLE"/>
    <property type="match status" value="1"/>
</dbReference>
<dbReference type="GO" id="GO:0005886">
    <property type="term" value="C:plasma membrane"/>
    <property type="evidence" value="ECO:0007669"/>
    <property type="project" value="UniProtKB-SubCell"/>
</dbReference>
<keyword evidence="2" id="KW-1003">Cell membrane</keyword>
<dbReference type="Proteomes" id="UP000628840">
    <property type="component" value="Unassembled WGS sequence"/>
</dbReference>
<evidence type="ECO:0000313" key="9">
    <source>
        <dbReference type="Proteomes" id="UP000628840"/>
    </source>
</evidence>
<dbReference type="EMBL" id="BMPF01000003">
    <property type="protein sequence ID" value="GGL37744.1"/>
    <property type="molecule type" value="Genomic_DNA"/>
</dbReference>
<sequence length="105" mass="10566">MTLSRSLSRPWVRRALAVVCLLAVLAPAFAWASGAVGYAEPLDNAADAAGAEDAAVSHHAGVLPDYDVPGLGATAGTLVSAFVGVGLTLALALGVGRLLERDSEP</sequence>
<evidence type="ECO:0000256" key="2">
    <source>
        <dbReference type="ARBA" id="ARBA00022475"/>
    </source>
</evidence>
<dbReference type="AlphaFoldDB" id="A0A830EWJ3"/>
<organism evidence="8 9">
    <name type="scientific">Halarchaeum grantii</name>
    <dbReference type="NCBI Taxonomy" id="1193105"/>
    <lineage>
        <taxon>Archaea</taxon>
        <taxon>Methanobacteriati</taxon>
        <taxon>Methanobacteriota</taxon>
        <taxon>Stenosarchaea group</taxon>
        <taxon>Halobacteria</taxon>
        <taxon>Halobacteriales</taxon>
        <taxon>Halobacteriaceae</taxon>
    </lineage>
</organism>
<comment type="caution">
    <text evidence="8">The sequence shown here is derived from an EMBL/GenBank/DDBJ whole genome shotgun (WGS) entry which is preliminary data.</text>
</comment>
<evidence type="ECO:0000256" key="3">
    <source>
        <dbReference type="ARBA" id="ARBA00022692"/>
    </source>
</evidence>
<evidence type="ECO:0000256" key="1">
    <source>
        <dbReference type="ARBA" id="ARBA00004236"/>
    </source>
</evidence>
<feature type="domain" description="PDGLE" evidence="7">
    <location>
        <begin position="36"/>
        <end position="101"/>
    </location>
</feature>
<keyword evidence="3 6" id="KW-0812">Transmembrane</keyword>
<feature type="transmembrane region" description="Helical" evidence="6">
    <location>
        <begin position="78"/>
        <end position="99"/>
    </location>
</feature>
<accession>A0A830EWJ3</accession>
<protein>
    <recommendedName>
        <fullName evidence="7">PDGLE domain-containing protein</fullName>
    </recommendedName>
</protein>
<gene>
    <name evidence="8" type="ORF">GCM10009037_21650</name>
</gene>